<sequence length="160" mass="18468">MQFLNTWKDPASERLVYFSAQVIEVFERYIQGENDAEAGGILLGHVRGIHLEVLEATVPTRKDRRLKYFFERLVEGHKGIAERRWRESNGLVRYLGEWHTHPEDHPTPSGLDISEWQKLAAARRDGRPMLAVIVGRRDLRVEYSSSNGARLRLYHSSSGQ</sequence>
<organism evidence="1 2">
    <name type="scientific">Pseudomonas umsongensis</name>
    <dbReference type="NCBI Taxonomy" id="198618"/>
    <lineage>
        <taxon>Bacteria</taxon>
        <taxon>Pseudomonadati</taxon>
        <taxon>Pseudomonadota</taxon>
        <taxon>Gammaproteobacteria</taxon>
        <taxon>Pseudomonadales</taxon>
        <taxon>Pseudomonadaceae</taxon>
        <taxon>Pseudomonas</taxon>
    </lineage>
</organism>
<reference evidence="1" key="1">
    <citation type="submission" date="2020-08" db="EMBL/GenBank/DDBJ databases">
        <title>Plant associated metagenomes--Microbial community diversity and host control of community assembly across model and emerging plant ecological genomics systems.</title>
        <authorList>
            <person name="Dangl J."/>
        </authorList>
    </citation>
    <scope>NUCLEOTIDE SEQUENCE</scope>
    <source>
        <strain evidence="1">KD5</strain>
    </source>
</reference>
<protein>
    <submittedName>
        <fullName evidence="1">Integrative and conjugative element protein (TIGR02256 family)</fullName>
    </submittedName>
</protein>
<dbReference type="Proteomes" id="UP000589818">
    <property type="component" value="Unassembled WGS sequence"/>
</dbReference>
<gene>
    <name evidence="1" type="ORF">FHR69_000919</name>
</gene>
<proteinExistence type="predicted"/>
<comment type="caution">
    <text evidence="1">The sequence shown here is derived from an EMBL/GenBank/DDBJ whole genome shotgun (WGS) entry which is preliminary data.</text>
</comment>
<name>A0ACC5M8M9_9PSED</name>
<evidence type="ECO:0000313" key="1">
    <source>
        <dbReference type="EMBL" id="MBB2885053.1"/>
    </source>
</evidence>
<dbReference type="EMBL" id="JACHVR010000001">
    <property type="protein sequence ID" value="MBB2885053.1"/>
    <property type="molecule type" value="Genomic_DNA"/>
</dbReference>
<accession>A0ACC5M8M9</accession>
<keyword evidence="2" id="KW-1185">Reference proteome</keyword>
<evidence type="ECO:0000313" key="2">
    <source>
        <dbReference type="Proteomes" id="UP000589818"/>
    </source>
</evidence>